<evidence type="ECO:0000313" key="2">
    <source>
        <dbReference type="EMBL" id="MBD2534888.1"/>
    </source>
</evidence>
<reference evidence="2 3" key="1">
    <citation type="journal article" date="2020" name="ISME J.">
        <title>Comparative genomics reveals insights into cyanobacterial evolution and habitat adaptation.</title>
        <authorList>
            <person name="Chen M.Y."/>
            <person name="Teng W.K."/>
            <person name="Zhao L."/>
            <person name="Hu C.X."/>
            <person name="Zhou Y.K."/>
            <person name="Han B.P."/>
            <person name="Song L.R."/>
            <person name="Shu W.S."/>
        </authorList>
    </citation>
    <scope>NUCLEOTIDE SEQUENCE [LARGE SCALE GENOMIC DNA]</scope>
    <source>
        <strain evidence="2 3">FACHB-838</strain>
    </source>
</reference>
<sequence length="107" mass="12561">MDKNINLPNIKHEILGELQYNNEFNCYENQVVFDEKQLLISLSVEDNAQVESILTRASIIVRNLKHYAKNAEEYAVKKLLELKNEAWLDEDEAFLTSEEFKNLMILE</sequence>
<organism evidence="2 3">
    <name type="scientific">Nostoc flagelliforme FACHB-838</name>
    <dbReference type="NCBI Taxonomy" id="2692904"/>
    <lineage>
        <taxon>Bacteria</taxon>
        <taxon>Bacillati</taxon>
        <taxon>Cyanobacteriota</taxon>
        <taxon>Cyanophyceae</taxon>
        <taxon>Nostocales</taxon>
        <taxon>Nostocaceae</taxon>
        <taxon>Nostoc</taxon>
    </lineage>
</organism>
<dbReference type="EMBL" id="JACJSI010000208">
    <property type="protein sequence ID" value="MBD2534888.1"/>
    <property type="molecule type" value="Genomic_DNA"/>
</dbReference>
<protein>
    <submittedName>
        <fullName evidence="2">DUF2262 domain-containing protein</fullName>
    </submittedName>
</protein>
<dbReference type="Pfam" id="PF10020">
    <property type="entry name" value="DUF2262"/>
    <property type="match status" value="1"/>
</dbReference>
<name>A0ABR8E0F1_9NOSO</name>
<evidence type="ECO:0000313" key="3">
    <source>
        <dbReference type="Proteomes" id="UP000623440"/>
    </source>
</evidence>
<proteinExistence type="predicted"/>
<evidence type="ECO:0000259" key="1">
    <source>
        <dbReference type="Pfam" id="PF10020"/>
    </source>
</evidence>
<keyword evidence="3" id="KW-1185">Reference proteome</keyword>
<dbReference type="InterPro" id="IPR019260">
    <property type="entry name" value="DUF2262"/>
</dbReference>
<comment type="caution">
    <text evidence="2">The sequence shown here is derived from an EMBL/GenBank/DDBJ whole genome shotgun (WGS) entry which is preliminary data.</text>
</comment>
<gene>
    <name evidence="2" type="ORF">H6G97_37805</name>
</gene>
<feature type="domain" description="DUF2262" evidence="1">
    <location>
        <begin position="12"/>
        <end position="106"/>
    </location>
</feature>
<dbReference type="Proteomes" id="UP000623440">
    <property type="component" value="Unassembled WGS sequence"/>
</dbReference>
<accession>A0ABR8E0F1</accession>